<sequence>MPEPPVVWECVAVGFSYPEASVSAPVRALHAVDLTVHRGEMVAVLGAEGSGTSTLCRLAADLLDGRGTVYGSLRRAGDAGSAMLGDDPEAQLTGMTTFVDDEVRLPRRLHGRLDGSDAVEVLAELGVEHLSGRRVGTLSGGERQLVALASLVSLRPALLVLDQPSLSLDPDARTLLARALRRFCDGGGAVLLAGHQHDELSAGADRIGVLERGTITRTVEAARFTAADCAAIGVWSTESHGSDPAPHRTAVSAKPCLRVENLGIARGERVLVDDLDLSLGVGEVVALVGSNGVGKSTVLRAIAGLSEPDARVSGELWVGDAPDPTALHAVPAHRRARYVGWVGQDPSAQLSASSVRGELERGVPLPPHRRRDRRRLRAERSDTAASLLETSGLAPHAETHPFDLGQAQRTDLVIATAQLLGASVLLLDEPTLGRDLAGMQRLNRTISTHADGGGAVILTTHDLHWARSIAHRVVHLGD</sequence>
<dbReference type="SMART" id="SM00382">
    <property type="entry name" value="AAA"/>
    <property type="match status" value="2"/>
</dbReference>
<dbReference type="PANTHER" id="PTHR43553">
    <property type="entry name" value="HEAVY METAL TRANSPORTER"/>
    <property type="match status" value="1"/>
</dbReference>
<comment type="similarity">
    <text evidence="1">Belongs to the ABC transporter superfamily.</text>
</comment>
<dbReference type="InterPro" id="IPR003439">
    <property type="entry name" value="ABC_transporter-like_ATP-bd"/>
</dbReference>
<reference evidence="7" key="1">
    <citation type="submission" date="2021-03" db="EMBL/GenBank/DDBJ databases">
        <title>Leucobacter chromiisoli sp. nov., isolated from chromium-containing soil of chemical plant.</title>
        <authorList>
            <person name="Xu Z."/>
        </authorList>
    </citation>
    <scope>NUCLEOTIDE SEQUENCE</scope>
    <source>
        <strain evidence="7">K 70/01</strain>
    </source>
</reference>
<dbReference type="SUPFAM" id="SSF52540">
    <property type="entry name" value="P-loop containing nucleoside triphosphate hydrolases"/>
    <property type="match status" value="2"/>
</dbReference>
<dbReference type="PROSITE" id="PS50893">
    <property type="entry name" value="ABC_TRANSPORTER_2"/>
    <property type="match status" value="2"/>
</dbReference>
<name>A0A939TNV5_9MICO</name>
<dbReference type="EMBL" id="JAGFBF010000005">
    <property type="protein sequence ID" value="MBO2990614.1"/>
    <property type="molecule type" value="Genomic_DNA"/>
</dbReference>
<dbReference type="GO" id="GO:0042626">
    <property type="term" value="F:ATPase-coupled transmembrane transporter activity"/>
    <property type="evidence" value="ECO:0007669"/>
    <property type="project" value="TreeGrafter"/>
</dbReference>
<gene>
    <name evidence="7" type="ORF">J4H85_11470</name>
</gene>
<dbReference type="InterPro" id="IPR017871">
    <property type="entry name" value="ABC_transporter-like_CS"/>
</dbReference>
<dbReference type="RefSeq" id="WP_208239750.1">
    <property type="nucleotide sequence ID" value="NZ_BAAAQU010000002.1"/>
</dbReference>
<evidence type="ECO:0000256" key="4">
    <source>
        <dbReference type="ARBA" id="ARBA00022840"/>
    </source>
</evidence>
<protein>
    <submittedName>
        <fullName evidence="7">ATP-binding cassette domain-containing protein</fullName>
    </submittedName>
</protein>
<keyword evidence="2" id="KW-0813">Transport</keyword>
<evidence type="ECO:0000259" key="6">
    <source>
        <dbReference type="PROSITE" id="PS50893"/>
    </source>
</evidence>
<keyword evidence="4 7" id="KW-0067">ATP-binding</keyword>
<dbReference type="PANTHER" id="PTHR43553:SF24">
    <property type="entry name" value="ENERGY-COUPLING FACTOR TRANSPORTER ATP-BINDING PROTEIN ECFA1"/>
    <property type="match status" value="1"/>
</dbReference>
<dbReference type="CDD" id="cd03225">
    <property type="entry name" value="ABC_cobalt_CbiO_domain1"/>
    <property type="match status" value="1"/>
</dbReference>
<comment type="caution">
    <text evidence="7">The sequence shown here is derived from an EMBL/GenBank/DDBJ whole genome shotgun (WGS) entry which is preliminary data.</text>
</comment>
<dbReference type="GO" id="GO:0043190">
    <property type="term" value="C:ATP-binding cassette (ABC) transporter complex"/>
    <property type="evidence" value="ECO:0007669"/>
    <property type="project" value="TreeGrafter"/>
</dbReference>
<dbReference type="GO" id="GO:0005524">
    <property type="term" value="F:ATP binding"/>
    <property type="evidence" value="ECO:0007669"/>
    <property type="project" value="UniProtKB-KW"/>
</dbReference>
<dbReference type="Gene3D" id="3.40.50.300">
    <property type="entry name" value="P-loop containing nucleotide triphosphate hydrolases"/>
    <property type="match status" value="2"/>
</dbReference>
<dbReference type="InterPro" id="IPR050095">
    <property type="entry name" value="ECF_ABC_transporter_ATP-bd"/>
</dbReference>
<dbReference type="InterPro" id="IPR003593">
    <property type="entry name" value="AAA+_ATPase"/>
</dbReference>
<proteinExistence type="inferred from homology"/>
<evidence type="ECO:0000256" key="3">
    <source>
        <dbReference type="ARBA" id="ARBA00022741"/>
    </source>
</evidence>
<feature type="domain" description="ABC transporter" evidence="6">
    <location>
        <begin position="257"/>
        <end position="478"/>
    </location>
</feature>
<keyword evidence="3" id="KW-0547">Nucleotide-binding</keyword>
<dbReference type="InterPro" id="IPR015856">
    <property type="entry name" value="ABC_transpr_CbiO/EcfA_su"/>
</dbReference>
<evidence type="ECO:0000313" key="7">
    <source>
        <dbReference type="EMBL" id="MBO2990614.1"/>
    </source>
</evidence>
<feature type="region of interest" description="Disordered" evidence="5">
    <location>
        <begin position="352"/>
        <end position="392"/>
    </location>
</feature>
<evidence type="ECO:0000256" key="2">
    <source>
        <dbReference type="ARBA" id="ARBA00022448"/>
    </source>
</evidence>
<evidence type="ECO:0000256" key="1">
    <source>
        <dbReference type="ARBA" id="ARBA00005417"/>
    </source>
</evidence>
<accession>A0A939TNV5</accession>
<feature type="compositionally biased region" description="Basic residues" evidence="5">
    <location>
        <begin position="367"/>
        <end position="377"/>
    </location>
</feature>
<organism evidence="7 8">
    <name type="scientific">Leucobacter tardus</name>
    <dbReference type="NCBI Taxonomy" id="501483"/>
    <lineage>
        <taxon>Bacteria</taxon>
        <taxon>Bacillati</taxon>
        <taxon>Actinomycetota</taxon>
        <taxon>Actinomycetes</taxon>
        <taxon>Micrococcales</taxon>
        <taxon>Microbacteriaceae</taxon>
        <taxon>Leucobacter</taxon>
    </lineage>
</organism>
<dbReference type="Proteomes" id="UP000668403">
    <property type="component" value="Unassembled WGS sequence"/>
</dbReference>
<dbReference type="GO" id="GO:0016887">
    <property type="term" value="F:ATP hydrolysis activity"/>
    <property type="evidence" value="ECO:0007669"/>
    <property type="project" value="InterPro"/>
</dbReference>
<evidence type="ECO:0000256" key="5">
    <source>
        <dbReference type="SAM" id="MobiDB-lite"/>
    </source>
</evidence>
<evidence type="ECO:0000313" key="8">
    <source>
        <dbReference type="Proteomes" id="UP000668403"/>
    </source>
</evidence>
<dbReference type="PROSITE" id="PS00211">
    <property type="entry name" value="ABC_TRANSPORTER_1"/>
    <property type="match status" value="1"/>
</dbReference>
<dbReference type="Pfam" id="PF00005">
    <property type="entry name" value="ABC_tran"/>
    <property type="match status" value="2"/>
</dbReference>
<feature type="domain" description="ABC transporter" evidence="6">
    <location>
        <begin position="8"/>
        <end position="237"/>
    </location>
</feature>
<dbReference type="InterPro" id="IPR027417">
    <property type="entry name" value="P-loop_NTPase"/>
</dbReference>
<dbReference type="AlphaFoldDB" id="A0A939TNV5"/>
<keyword evidence="8" id="KW-1185">Reference proteome</keyword>